<reference evidence="2" key="2">
    <citation type="submission" date="2020-02" db="EMBL/GenBank/DDBJ databases">
        <authorList>
            <person name="Littmann E."/>
            <person name="Sorbara M."/>
        </authorList>
    </citation>
    <scope>NUCLEOTIDE SEQUENCE</scope>
    <source>
        <strain evidence="2">MSK.17.11</strain>
        <strain evidence="1">MSK.17.38</strain>
    </source>
</reference>
<dbReference type="AlphaFoldDB" id="A0A850HFL6"/>
<dbReference type="Proteomes" id="UP000528555">
    <property type="component" value="Unassembled WGS sequence"/>
</dbReference>
<protein>
    <submittedName>
        <fullName evidence="2">Uncharacterized protein</fullName>
    </submittedName>
</protein>
<evidence type="ECO:0000313" key="1">
    <source>
        <dbReference type="EMBL" id="NSK13570.1"/>
    </source>
</evidence>
<dbReference type="EMBL" id="JAAIUO010000001">
    <property type="protein sequence ID" value="NSK13570.1"/>
    <property type="molecule type" value="Genomic_DNA"/>
</dbReference>
<evidence type="ECO:0000313" key="2">
    <source>
        <dbReference type="EMBL" id="NVH57301.1"/>
    </source>
</evidence>
<dbReference type="RefSeq" id="WP_173814192.1">
    <property type="nucleotide sequence ID" value="NZ_JAAITX010000001.1"/>
</dbReference>
<dbReference type="EMBL" id="JAAITX010000001">
    <property type="protein sequence ID" value="NVH57301.1"/>
    <property type="molecule type" value="Genomic_DNA"/>
</dbReference>
<comment type="caution">
    <text evidence="2">The sequence shown here is derived from an EMBL/GenBank/DDBJ whole genome shotgun (WGS) entry which is preliminary data.</text>
</comment>
<name>A0A850HFL6_9FIRM</name>
<proteinExistence type="predicted"/>
<reference evidence="3 4" key="1">
    <citation type="journal article" date="2020" name="Cell Host Microbe">
        <title>Functional and Genomic Variation between Human-Derived Isolates of Lachnospiraceae Reveals Inter- and Intra-Species Diversity.</title>
        <authorList>
            <person name="Sorbara M.T."/>
            <person name="Littmann E.R."/>
            <person name="Fontana E."/>
            <person name="Moody T.U."/>
            <person name="Kohout C.E."/>
            <person name="Gjonbalaj M."/>
            <person name="Eaton V."/>
            <person name="Seok R."/>
            <person name="Leiner I.M."/>
            <person name="Pamer E.G."/>
        </authorList>
    </citation>
    <scope>NUCLEOTIDE SEQUENCE [LARGE SCALE GENOMIC DNA]</scope>
    <source>
        <strain evidence="2 3">MSK.17.11</strain>
        <strain evidence="1 4">MSK.17.38</strain>
    </source>
</reference>
<gene>
    <name evidence="2" type="ORF">G5A66_01290</name>
    <name evidence="1" type="ORF">G5A75_01520</name>
</gene>
<evidence type="ECO:0000313" key="4">
    <source>
        <dbReference type="Proteomes" id="UP000701680"/>
    </source>
</evidence>
<organism evidence="2 3">
    <name type="scientific">Dorea phocaeensis</name>
    <dbReference type="NCBI Taxonomy" id="2040291"/>
    <lineage>
        <taxon>Bacteria</taxon>
        <taxon>Bacillati</taxon>
        <taxon>Bacillota</taxon>
        <taxon>Clostridia</taxon>
        <taxon>Lachnospirales</taxon>
        <taxon>Lachnospiraceae</taxon>
        <taxon>Dorea</taxon>
    </lineage>
</organism>
<evidence type="ECO:0000313" key="3">
    <source>
        <dbReference type="Proteomes" id="UP000528555"/>
    </source>
</evidence>
<sequence length="107" mass="12644">MRYCRRLFWSEGLEKKKETIIRRLNENRLQWDLFVVTLPEGEKNQLEIYNTVQFLQPAYPTEDYLVVGIARGYDAAVKLVEAIVEEVYRKTGGADVRSFILEKEQEE</sequence>
<accession>A0A850HFL6</accession>
<dbReference type="Proteomes" id="UP000701680">
    <property type="component" value="Unassembled WGS sequence"/>
</dbReference>
<keyword evidence="3" id="KW-1185">Reference proteome</keyword>